<evidence type="ECO:0000256" key="3">
    <source>
        <dbReference type="ARBA" id="ARBA00022801"/>
    </source>
</evidence>
<dbReference type="Gene3D" id="1.10.150.20">
    <property type="entry name" value="5' to 3' exonuclease, C-terminal subdomain"/>
    <property type="match status" value="1"/>
</dbReference>
<keyword evidence="1" id="KW-0645">Protease</keyword>
<dbReference type="AlphaFoldDB" id="A0A1G6VG02"/>
<dbReference type="Pfam" id="PF20582">
    <property type="entry name" value="UPF0758_N"/>
    <property type="match status" value="1"/>
</dbReference>
<dbReference type="NCBIfam" id="TIGR00608">
    <property type="entry name" value="radc"/>
    <property type="match status" value="1"/>
</dbReference>
<gene>
    <name evidence="8" type="ORF">SAMN04488071_0709</name>
</gene>
<name>A0A1G6VG02_9PROT</name>
<dbReference type="NCBIfam" id="NF000642">
    <property type="entry name" value="PRK00024.1"/>
    <property type="match status" value="1"/>
</dbReference>
<keyword evidence="4" id="KW-0862">Zinc</keyword>
<keyword evidence="9" id="KW-1185">Reference proteome</keyword>
<sequence>MGETDNRDHVKGHRARLRERFLRGGPDALADYELLELILFLGIPRRDVKPLAKDLIARFGSYAAVLSADVDKLRTMKGLGETAIAAIKAVQASALHLTRAEATGKPVMSNWAAVQGYLQGAMGNIPREQFRLMFLDRKNALIADEVLSDGTIDRTAVYTREVVRRGLELEAGALILVHNHPSGDPAPSHADVQMTKEISDACRRVGIKVHDHIIVGKTGQASFKDLGLL</sequence>
<evidence type="ECO:0000256" key="4">
    <source>
        <dbReference type="ARBA" id="ARBA00022833"/>
    </source>
</evidence>
<dbReference type="InterPro" id="IPR046778">
    <property type="entry name" value="UPF0758_N"/>
</dbReference>
<keyword evidence="5" id="KW-0482">Metalloprotease</keyword>
<evidence type="ECO:0000313" key="8">
    <source>
        <dbReference type="EMBL" id="SDD52421.1"/>
    </source>
</evidence>
<evidence type="ECO:0000259" key="7">
    <source>
        <dbReference type="PROSITE" id="PS50249"/>
    </source>
</evidence>
<dbReference type="PROSITE" id="PS50249">
    <property type="entry name" value="MPN"/>
    <property type="match status" value="1"/>
</dbReference>
<dbReference type="EMBL" id="FNAK01000002">
    <property type="protein sequence ID" value="SDD52421.1"/>
    <property type="molecule type" value="Genomic_DNA"/>
</dbReference>
<accession>A0A1G6VG02</accession>
<evidence type="ECO:0000256" key="1">
    <source>
        <dbReference type="ARBA" id="ARBA00022670"/>
    </source>
</evidence>
<dbReference type="InterPro" id="IPR037518">
    <property type="entry name" value="MPN"/>
</dbReference>
<dbReference type="CDD" id="cd08071">
    <property type="entry name" value="MPN_DUF2466"/>
    <property type="match status" value="1"/>
</dbReference>
<dbReference type="Proteomes" id="UP000183685">
    <property type="component" value="Unassembled WGS sequence"/>
</dbReference>
<dbReference type="SUPFAM" id="SSF47781">
    <property type="entry name" value="RuvA domain 2-like"/>
    <property type="match status" value="1"/>
</dbReference>
<dbReference type="RefSeq" id="WP_068305385.1">
    <property type="nucleotide sequence ID" value="NZ_DAIOMO010000001.1"/>
</dbReference>
<reference evidence="8 9" key="1">
    <citation type="submission" date="2016-10" db="EMBL/GenBank/DDBJ databases">
        <authorList>
            <person name="de Groot N.N."/>
        </authorList>
    </citation>
    <scope>NUCLEOTIDE SEQUENCE [LARGE SCALE GENOMIC DNA]</scope>
    <source>
        <strain evidence="8 9">CGMCC 1.9109</strain>
    </source>
</reference>
<dbReference type="GO" id="GO:0006508">
    <property type="term" value="P:proteolysis"/>
    <property type="evidence" value="ECO:0007669"/>
    <property type="project" value="UniProtKB-KW"/>
</dbReference>
<evidence type="ECO:0000256" key="6">
    <source>
        <dbReference type="RuleBase" id="RU003797"/>
    </source>
</evidence>
<dbReference type="Gene3D" id="3.40.140.10">
    <property type="entry name" value="Cytidine Deaminase, domain 2"/>
    <property type="match status" value="1"/>
</dbReference>
<keyword evidence="3" id="KW-0378">Hydrolase</keyword>
<evidence type="ECO:0000256" key="5">
    <source>
        <dbReference type="ARBA" id="ARBA00023049"/>
    </source>
</evidence>
<dbReference type="GO" id="GO:0046872">
    <property type="term" value="F:metal ion binding"/>
    <property type="evidence" value="ECO:0007669"/>
    <property type="project" value="UniProtKB-KW"/>
</dbReference>
<dbReference type="InterPro" id="IPR001405">
    <property type="entry name" value="UPF0758"/>
</dbReference>
<dbReference type="InterPro" id="IPR020891">
    <property type="entry name" value="UPF0758_CS"/>
</dbReference>
<dbReference type="OrthoDB" id="9804482at2"/>
<evidence type="ECO:0000313" key="9">
    <source>
        <dbReference type="Proteomes" id="UP000183685"/>
    </source>
</evidence>
<protein>
    <submittedName>
        <fullName evidence="8">DNA repair protein RadC</fullName>
    </submittedName>
</protein>
<comment type="similarity">
    <text evidence="6">Belongs to the UPF0758 family.</text>
</comment>
<dbReference type="PANTHER" id="PTHR30471">
    <property type="entry name" value="DNA REPAIR PROTEIN RADC"/>
    <property type="match status" value="1"/>
</dbReference>
<keyword evidence="2" id="KW-0479">Metal-binding</keyword>
<dbReference type="Pfam" id="PF04002">
    <property type="entry name" value="RadC"/>
    <property type="match status" value="1"/>
</dbReference>
<dbReference type="InterPro" id="IPR010994">
    <property type="entry name" value="RuvA_2-like"/>
</dbReference>
<evidence type="ECO:0000256" key="2">
    <source>
        <dbReference type="ARBA" id="ARBA00022723"/>
    </source>
</evidence>
<dbReference type="GO" id="GO:0008237">
    <property type="term" value="F:metallopeptidase activity"/>
    <property type="evidence" value="ECO:0007669"/>
    <property type="project" value="UniProtKB-KW"/>
</dbReference>
<organism evidence="8 9">
    <name type="scientific">Kordiimonas lacus</name>
    <dbReference type="NCBI Taxonomy" id="637679"/>
    <lineage>
        <taxon>Bacteria</taxon>
        <taxon>Pseudomonadati</taxon>
        <taxon>Pseudomonadota</taxon>
        <taxon>Alphaproteobacteria</taxon>
        <taxon>Kordiimonadales</taxon>
        <taxon>Kordiimonadaceae</taxon>
        <taxon>Kordiimonas</taxon>
    </lineage>
</organism>
<dbReference type="PROSITE" id="PS01302">
    <property type="entry name" value="UPF0758"/>
    <property type="match status" value="1"/>
</dbReference>
<dbReference type="InterPro" id="IPR025657">
    <property type="entry name" value="RadC_JAB"/>
</dbReference>
<dbReference type="STRING" id="637679.GCA_001550055_02421"/>
<feature type="domain" description="MPN" evidence="7">
    <location>
        <begin position="107"/>
        <end position="229"/>
    </location>
</feature>
<proteinExistence type="inferred from homology"/>
<dbReference type="PANTHER" id="PTHR30471:SF3">
    <property type="entry name" value="UPF0758 PROTEIN YEES-RELATED"/>
    <property type="match status" value="1"/>
</dbReference>